<dbReference type="Proteomes" id="UP000821865">
    <property type="component" value="Chromosome 1"/>
</dbReference>
<protein>
    <submittedName>
        <fullName evidence="1">Uncharacterized protein</fullName>
    </submittedName>
</protein>
<proteinExistence type="predicted"/>
<reference evidence="1" key="1">
    <citation type="submission" date="2020-05" db="EMBL/GenBank/DDBJ databases">
        <title>Large-scale comparative analyses of tick genomes elucidate their genetic diversity and vector capacities.</title>
        <authorList>
            <person name="Jia N."/>
            <person name="Wang J."/>
            <person name="Shi W."/>
            <person name="Du L."/>
            <person name="Sun Y."/>
            <person name="Zhan W."/>
            <person name="Jiang J."/>
            <person name="Wang Q."/>
            <person name="Zhang B."/>
            <person name="Ji P."/>
            <person name="Sakyi L.B."/>
            <person name="Cui X."/>
            <person name="Yuan T."/>
            <person name="Jiang B."/>
            <person name="Yang W."/>
            <person name="Lam T.T.-Y."/>
            <person name="Chang Q."/>
            <person name="Ding S."/>
            <person name="Wang X."/>
            <person name="Zhu J."/>
            <person name="Ruan X."/>
            <person name="Zhao L."/>
            <person name="Wei J."/>
            <person name="Que T."/>
            <person name="Du C."/>
            <person name="Cheng J."/>
            <person name="Dai P."/>
            <person name="Han X."/>
            <person name="Huang E."/>
            <person name="Gao Y."/>
            <person name="Liu J."/>
            <person name="Shao H."/>
            <person name="Ye R."/>
            <person name="Li L."/>
            <person name="Wei W."/>
            <person name="Wang X."/>
            <person name="Wang C."/>
            <person name="Yang T."/>
            <person name="Huo Q."/>
            <person name="Li W."/>
            <person name="Guo W."/>
            <person name="Chen H."/>
            <person name="Zhou L."/>
            <person name="Ni X."/>
            <person name="Tian J."/>
            <person name="Zhou Y."/>
            <person name="Sheng Y."/>
            <person name="Liu T."/>
            <person name="Pan Y."/>
            <person name="Xia L."/>
            <person name="Li J."/>
            <person name="Zhao F."/>
            <person name="Cao W."/>
        </authorList>
    </citation>
    <scope>NUCLEOTIDE SEQUENCE</scope>
    <source>
        <strain evidence="1">Dsil-2018</strain>
    </source>
</reference>
<accession>A0ACB8E2U3</accession>
<dbReference type="EMBL" id="CM023470">
    <property type="protein sequence ID" value="KAH7981077.1"/>
    <property type="molecule type" value="Genomic_DNA"/>
</dbReference>
<name>A0ACB8E2U3_DERSI</name>
<evidence type="ECO:0000313" key="1">
    <source>
        <dbReference type="EMBL" id="KAH7981077.1"/>
    </source>
</evidence>
<evidence type="ECO:0000313" key="2">
    <source>
        <dbReference type="Proteomes" id="UP000821865"/>
    </source>
</evidence>
<keyword evidence="2" id="KW-1185">Reference proteome</keyword>
<gene>
    <name evidence="1" type="ORF">HPB49_021368</name>
</gene>
<organism evidence="1 2">
    <name type="scientific">Dermacentor silvarum</name>
    <name type="common">Tick</name>
    <dbReference type="NCBI Taxonomy" id="543639"/>
    <lineage>
        <taxon>Eukaryota</taxon>
        <taxon>Metazoa</taxon>
        <taxon>Ecdysozoa</taxon>
        <taxon>Arthropoda</taxon>
        <taxon>Chelicerata</taxon>
        <taxon>Arachnida</taxon>
        <taxon>Acari</taxon>
        <taxon>Parasitiformes</taxon>
        <taxon>Ixodida</taxon>
        <taxon>Ixodoidea</taxon>
        <taxon>Ixodidae</taxon>
        <taxon>Rhipicephalinae</taxon>
        <taxon>Dermacentor</taxon>
    </lineage>
</organism>
<comment type="caution">
    <text evidence="1">The sequence shown here is derived from an EMBL/GenBank/DDBJ whole genome shotgun (WGS) entry which is preliminary data.</text>
</comment>
<sequence>MDIRVLKKEELLLLAAELGMDISHKLRKPKIRTVIDEVGLKEDELTYAWEKIRREGKKGRKSRIVRQKNARKKEREEEKQHEIQMEEMRQEIERLRVQQARFNLHNFKEGENIECFLALFEQVCTEIELDRDFWPLSLLGVLHSNVSYCLARISDEDFSNYDKANSALLRHFGIAVEHKRESPNDVQQSARKEDETPGAGDVVKPEEEIVPISPTEIQEDRQALNCDDQSVKEADEPSGSGEVVKSEEKFFLIFPTEIKKEVQALSYDTEHSAKKAKETASSGDNGKSNEDIFPISLKEIQEGGQAEEPPTE</sequence>